<name>A0A8J4T3I2_9TREM</name>
<dbReference type="AlphaFoldDB" id="A0A8J4T3I2"/>
<reference evidence="1" key="1">
    <citation type="submission" date="2019-05" db="EMBL/GenBank/DDBJ databases">
        <title>Annotation for the trematode Paragonimus heterotremus.</title>
        <authorList>
            <person name="Choi Y.-J."/>
        </authorList>
    </citation>
    <scope>NUCLEOTIDE SEQUENCE</scope>
    <source>
        <strain evidence="1">LC</strain>
    </source>
</reference>
<keyword evidence="2" id="KW-1185">Reference proteome</keyword>
<evidence type="ECO:0000313" key="2">
    <source>
        <dbReference type="Proteomes" id="UP000748531"/>
    </source>
</evidence>
<proteinExistence type="predicted"/>
<organism evidence="1 2">
    <name type="scientific">Paragonimus heterotremus</name>
    <dbReference type="NCBI Taxonomy" id="100268"/>
    <lineage>
        <taxon>Eukaryota</taxon>
        <taxon>Metazoa</taxon>
        <taxon>Spiralia</taxon>
        <taxon>Lophotrochozoa</taxon>
        <taxon>Platyhelminthes</taxon>
        <taxon>Trematoda</taxon>
        <taxon>Digenea</taxon>
        <taxon>Plagiorchiida</taxon>
        <taxon>Troglotremata</taxon>
        <taxon>Troglotrematidae</taxon>
        <taxon>Paragonimus</taxon>
    </lineage>
</organism>
<evidence type="ECO:0000313" key="1">
    <source>
        <dbReference type="EMBL" id="KAF5395594.1"/>
    </source>
</evidence>
<comment type="caution">
    <text evidence="1">The sequence shown here is derived from an EMBL/GenBank/DDBJ whole genome shotgun (WGS) entry which is preliminary data.</text>
</comment>
<gene>
    <name evidence="1" type="ORF">PHET_11661</name>
</gene>
<dbReference type="Proteomes" id="UP000748531">
    <property type="component" value="Unassembled WGS sequence"/>
</dbReference>
<sequence length="112" mass="12350">MEYSKTSCSQVNSQAELSGSILIRIVVSIADCDQCGMSSASSVKQSCCFCRSFERVDARLSYGQFSVSGRLDEVGQCRLRSYSQENAVENTHDSRENQIELSNVLLIVVVNP</sequence>
<dbReference type="EMBL" id="LUCH01011405">
    <property type="protein sequence ID" value="KAF5395594.1"/>
    <property type="molecule type" value="Genomic_DNA"/>
</dbReference>
<accession>A0A8J4T3I2</accession>
<protein>
    <submittedName>
        <fullName evidence="1">Uncharacterized protein</fullName>
    </submittedName>
</protein>